<name>A0A2C5Z191_9HYPO</name>
<organism evidence="2 3">
    <name type="scientific">Ophiocordyceps camponoti-rufipedis</name>
    <dbReference type="NCBI Taxonomy" id="2004952"/>
    <lineage>
        <taxon>Eukaryota</taxon>
        <taxon>Fungi</taxon>
        <taxon>Dikarya</taxon>
        <taxon>Ascomycota</taxon>
        <taxon>Pezizomycotina</taxon>
        <taxon>Sordariomycetes</taxon>
        <taxon>Hypocreomycetidae</taxon>
        <taxon>Hypocreales</taxon>
        <taxon>Ophiocordycipitaceae</taxon>
        <taxon>Ophiocordyceps</taxon>
    </lineage>
</organism>
<proteinExistence type="predicted"/>
<evidence type="ECO:0000313" key="2">
    <source>
        <dbReference type="EMBL" id="PHH75585.1"/>
    </source>
</evidence>
<sequence>MTRQAGEQRPHPGELAPIDEFRPWLPKMDSSLSLHLQHGLAPRTSPAEWGTHSLGTRRCSCAPSTLETDHDASSAALIRVSFDESTIRELAQRQQYARYSLSTGTALCSCDRPANDTAADNEMASRKRHSASRPGASSMSPDRPQGPDIPGRARLDPYLTRATCQAWNAAKAGSNATCWMTSSWDLVEGSGRRAPIMVQMGQEAKRGGRLGGSN</sequence>
<keyword evidence="3" id="KW-1185">Reference proteome</keyword>
<dbReference type="Proteomes" id="UP000226431">
    <property type="component" value="Unassembled WGS sequence"/>
</dbReference>
<gene>
    <name evidence="2" type="ORF">CDD80_2256</name>
</gene>
<evidence type="ECO:0000256" key="1">
    <source>
        <dbReference type="SAM" id="MobiDB-lite"/>
    </source>
</evidence>
<dbReference type="AlphaFoldDB" id="A0A2C5Z191"/>
<dbReference type="EMBL" id="NJES01000208">
    <property type="protein sequence ID" value="PHH75585.1"/>
    <property type="molecule type" value="Genomic_DNA"/>
</dbReference>
<feature type="region of interest" description="Disordered" evidence="1">
    <location>
        <begin position="1"/>
        <end position="20"/>
    </location>
</feature>
<feature type="compositionally biased region" description="Basic and acidic residues" evidence="1">
    <location>
        <begin position="1"/>
        <end position="12"/>
    </location>
</feature>
<protein>
    <submittedName>
        <fullName evidence="2">Uncharacterized protein</fullName>
    </submittedName>
</protein>
<accession>A0A2C5Z191</accession>
<reference evidence="2 3" key="1">
    <citation type="submission" date="2017-06" db="EMBL/GenBank/DDBJ databases">
        <title>Ant-infecting Ophiocordyceps genomes reveal a high diversity of potential behavioral manipulation genes and a possible major role for enterotoxins.</title>
        <authorList>
            <person name="De Bekker C."/>
            <person name="Evans H.C."/>
            <person name="Brachmann A."/>
            <person name="Hughes D.P."/>
        </authorList>
    </citation>
    <scope>NUCLEOTIDE SEQUENCE [LARGE SCALE GENOMIC DNA]</scope>
    <source>
        <strain evidence="2 3">Map16</strain>
    </source>
</reference>
<comment type="caution">
    <text evidence="2">The sequence shown here is derived from an EMBL/GenBank/DDBJ whole genome shotgun (WGS) entry which is preliminary data.</text>
</comment>
<evidence type="ECO:0000313" key="3">
    <source>
        <dbReference type="Proteomes" id="UP000226431"/>
    </source>
</evidence>
<feature type="region of interest" description="Disordered" evidence="1">
    <location>
        <begin position="118"/>
        <end position="154"/>
    </location>
</feature>